<feature type="non-terminal residue" evidence="1">
    <location>
        <position position="1"/>
    </location>
</feature>
<evidence type="ECO:0000313" key="2">
    <source>
        <dbReference type="Proteomes" id="UP000324800"/>
    </source>
</evidence>
<reference evidence="1 2" key="1">
    <citation type="submission" date="2019-03" db="EMBL/GenBank/DDBJ databases">
        <title>Single cell metagenomics reveals metabolic interactions within the superorganism composed of flagellate Streblomastix strix and complex community of Bacteroidetes bacteria on its surface.</title>
        <authorList>
            <person name="Treitli S.C."/>
            <person name="Kolisko M."/>
            <person name="Husnik F."/>
            <person name="Keeling P."/>
            <person name="Hampl V."/>
        </authorList>
    </citation>
    <scope>NUCLEOTIDE SEQUENCE [LARGE SCALE GENOMIC DNA]</scope>
    <source>
        <strain evidence="1">ST1C</strain>
    </source>
</reference>
<accession>A0A5J4RWH8</accession>
<dbReference type="AlphaFoldDB" id="A0A5J4RWH8"/>
<protein>
    <submittedName>
        <fullName evidence="1">Uncharacterized protein</fullName>
    </submittedName>
</protein>
<organism evidence="1 2">
    <name type="scientific">Streblomastix strix</name>
    <dbReference type="NCBI Taxonomy" id="222440"/>
    <lineage>
        <taxon>Eukaryota</taxon>
        <taxon>Metamonada</taxon>
        <taxon>Preaxostyla</taxon>
        <taxon>Oxymonadida</taxon>
        <taxon>Streblomastigidae</taxon>
        <taxon>Streblomastix</taxon>
    </lineage>
</organism>
<sequence length="207" mass="24067">NDSPRTISLINILKILIIDGSDQTRQEVQEKLPILKIKELTRNKDSNIQIAALYLLSWISDREEMIKFDKYEKIVEKTDGYSNSIIDVNVIMKDIITIIREGRSNIEQKGGLVFVAIKVAEKIILENKQFVEQGLQEGGFIDELFKFYGQVPPDQIVSEYVYPLVQFADLTTDKQQLHMKLEKYINPLIHLLDQEWRIGQTYRLVPE</sequence>
<name>A0A5J4RWH8_9EUKA</name>
<comment type="caution">
    <text evidence="1">The sequence shown here is derived from an EMBL/GenBank/DDBJ whole genome shotgun (WGS) entry which is preliminary data.</text>
</comment>
<dbReference type="Proteomes" id="UP000324800">
    <property type="component" value="Unassembled WGS sequence"/>
</dbReference>
<dbReference type="EMBL" id="SNRW01041332">
    <property type="protein sequence ID" value="KAA6337968.1"/>
    <property type="molecule type" value="Genomic_DNA"/>
</dbReference>
<evidence type="ECO:0000313" key="1">
    <source>
        <dbReference type="EMBL" id="KAA6337968.1"/>
    </source>
</evidence>
<proteinExistence type="predicted"/>
<gene>
    <name evidence="1" type="ORF">EZS28_052741</name>
</gene>